<evidence type="ECO:0000256" key="3">
    <source>
        <dbReference type="ARBA" id="ARBA00021740"/>
    </source>
</evidence>
<dbReference type="InterPro" id="IPR035965">
    <property type="entry name" value="PAS-like_dom_sf"/>
</dbReference>
<feature type="domain" description="PAC" evidence="18">
    <location>
        <begin position="212"/>
        <end position="263"/>
    </location>
</feature>
<keyword evidence="12" id="KW-0418">Kinase</keyword>
<dbReference type="Gene3D" id="2.10.70.100">
    <property type="match status" value="1"/>
</dbReference>
<feature type="domain" description="PAC" evidence="18">
    <location>
        <begin position="84"/>
        <end position="136"/>
    </location>
</feature>
<keyword evidence="7" id="KW-0285">Flavoprotein</keyword>
<proteinExistence type="predicted"/>
<keyword evidence="6" id="KW-0716">Sensory transduction</keyword>
<evidence type="ECO:0000256" key="9">
    <source>
        <dbReference type="ARBA" id="ARBA00022679"/>
    </source>
</evidence>
<dbReference type="InterPro" id="IPR013767">
    <property type="entry name" value="PAS_fold"/>
</dbReference>
<dbReference type="GO" id="GO:0004673">
    <property type="term" value="F:protein histidine kinase activity"/>
    <property type="evidence" value="ECO:0007669"/>
    <property type="project" value="UniProtKB-EC"/>
</dbReference>
<dbReference type="CDD" id="cd00130">
    <property type="entry name" value="PAS"/>
    <property type="match status" value="2"/>
</dbReference>
<dbReference type="Gene3D" id="3.30.565.10">
    <property type="entry name" value="Histidine kinase-like ATPase, C-terminal domain"/>
    <property type="match status" value="1"/>
</dbReference>
<evidence type="ECO:0000256" key="4">
    <source>
        <dbReference type="ARBA" id="ARBA00022543"/>
    </source>
</evidence>
<keyword evidence="8" id="KW-0288">FMN</keyword>
<dbReference type="NCBIfam" id="TIGR00229">
    <property type="entry name" value="sensory_box"/>
    <property type="match status" value="2"/>
</dbReference>
<comment type="catalytic activity">
    <reaction evidence="1">
        <text>ATP + protein L-histidine = ADP + protein N-phospho-L-histidine.</text>
        <dbReference type="EC" id="2.7.13.3"/>
    </reaction>
</comment>
<reference evidence="20" key="1">
    <citation type="submission" date="2017-06" db="EMBL/GenBank/DDBJ databases">
        <authorList>
            <person name="Varghese N."/>
            <person name="Submissions S."/>
        </authorList>
    </citation>
    <scope>NUCLEOTIDE SEQUENCE [LARGE SCALE GENOMIC DNA]</scope>
    <source>
        <strain evidence="20">DSM 137</strain>
    </source>
</reference>
<dbReference type="SMART" id="SM00086">
    <property type="entry name" value="PAC"/>
    <property type="match status" value="3"/>
</dbReference>
<dbReference type="EMBL" id="FYDG01000014">
    <property type="protein sequence ID" value="SNB80875.1"/>
    <property type="molecule type" value="Genomic_DNA"/>
</dbReference>
<feature type="domain" description="PAS" evidence="17">
    <location>
        <begin position="18"/>
        <end position="81"/>
    </location>
</feature>
<dbReference type="Pfam" id="PF07536">
    <property type="entry name" value="HWE_HK"/>
    <property type="match status" value="1"/>
</dbReference>
<evidence type="ECO:0000256" key="15">
    <source>
        <dbReference type="ARBA" id="ARBA00023026"/>
    </source>
</evidence>
<keyword evidence="13" id="KW-0067">ATP-binding</keyword>
<dbReference type="PROSITE" id="PS50112">
    <property type="entry name" value="PAS"/>
    <property type="match status" value="2"/>
</dbReference>
<protein>
    <recommendedName>
        <fullName evidence="3">Blue-light-activated histidine kinase</fullName>
        <ecNumber evidence="2">2.7.13.3</ecNumber>
    </recommendedName>
</protein>
<organism evidence="19 20">
    <name type="scientific">Rhodoblastus acidophilus</name>
    <name type="common">Rhodopseudomonas acidophila</name>
    <dbReference type="NCBI Taxonomy" id="1074"/>
    <lineage>
        <taxon>Bacteria</taxon>
        <taxon>Pseudomonadati</taxon>
        <taxon>Pseudomonadota</taxon>
        <taxon>Alphaproteobacteria</taxon>
        <taxon>Hyphomicrobiales</taxon>
        <taxon>Rhodoblastaceae</taxon>
        <taxon>Rhodoblastus</taxon>
    </lineage>
</organism>
<feature type="domain" description="PAS" evidence="17">
    <location>
        <begin position="154"/>
        <end position="195"/>
    </location>
</feature>
<dbReference type="RefSeq" id="WP_088522062.1">
    <property type="nucleotide sequence ID" value="NZ_FYDG01000014.1"/>
</dbReference>
<dbReference type="SMART" id="SM00911">
    <property type="entry name" value="HWE_HK"/>
    <property type="match status" value="1"/>
</dbReference>
<keyword evidence="9" id="KW-0808">Transferase</keyword>
<dbReference type="Gene3D" id="3.30.450.20">
    <property type="entry name" value="PAS domain"/>
    <property type="match status" value="3"/>
</dbReference>
<keyword evidence="4" id="KW-0600">Photoreceptor protein</keyword>
<dbReference type="PROSITE" id="PS50113">
    <property type="entry name" value="PAC"/>
    <property type="match status" value="2"/>
</dbReference>
<evidence type="ECO:0000256" key="12">
    <source>
        <dbReference type="ARBA" id="ARBA00022777"/>
    </source>
</evidence>
<dbReference type="InterPro" id="IPR000014">
    <property type="entry name" value="PAS"/>
</dbReference>
<evidence type="ECO:0000256" key="13">
    <source>
        <dbReference type="ARBA" id="ARBA00022840"/>
    </source>
</evidence>
<keyword evidence="5" id="KW-0597">Phosphoprotein</keyword>
<dbReference type="InterPro" id="IPR001610">
    <property type="entry name" value="PAC"/>
</dbReference>
<keyword evidence="10" id="KW-0677">Repeat</keyword>
<evidence type="ECO:0000259" key="17">
    <source>
        <dbReference type="PROSITE" id="PS50112"/>
    </source>
</evidence>
<dbReference type="SMART" id="SM00091">
    <property type="entry name" value="PAS"/>
    <property type="match status" value="3"/>
</dbReference>
<dbReference type="GO" id="GO:0009881">
    <property type="term" value="F:photoreceptor activity"/>
    <property type="evidence" value="ECO:0007669"/>
    <property type="project" value="UniProtKB-KW"/>
</dbReference>
<evidence type="ECO:0000313" key="19">
    <source>
        <dbReference type="EMBL" id="SNB80875.1"/>
    </source>
</evidence>
<gene>
    <name evidence="19" type="ORF">SAMN06265338_1149</name>
</gene>
<dbReference type="Pfam" id="PF13426">
    <property type="entry name" value="PAS_9"/>
    <property type="match status" value="1"/>
</dbReference>
<keyword evidence="11" id="KW-0547">Nucleotide-binding</keyword>
<keyword evidence="14" id="KW-0157">Chromophore</keyword>
<keyword evidence="15" id="KW-0843">Virulence</keyword>
<evidence type="ECO:0000256" key="16">
    <source>
        <dbReference type="ARBA" id="ARBA00023170"/>
    </source>
</evidence>
<name>A0A212S6M3_RHOAC</name>
<evidence type="ECO:0000256" key="8">
    <source>
        <dbReference type="ARBA" id="ARBA00022643"/>
    </source>
</evidence>
<evidence type="ECO:0000256" key="5">
    <source>
        <dbReference type="ARBA" id="ARBA00022553"/>
    </source>
</evidence>
<dbReference type="GO" id="GO:0005524">
    <property type="term" value="F:ATP binding"/>
    <property type="evidence" value="ECO:0007669"/>
    <property type="project" value="UniProtKB-KW"/>
</dbReference>
<dbReference type="InterPro" id="IPR013655">
    <property type="entry name" value="PAS_fold_3"/>
</dbReference>
<sequence length="589" mass="64525">MTSQIGASDDVTADPTAIFASLSDAILSKTLDGKITSWNAAATRVFGYGVDEIVGKQITCIFPPEKLDEAQMILQRIRNGEVIEHYETTRLAKDGRRIEVSLTISPIRDAAGHVVGASKVARDITAEKRAARELRASLKEGGDLKWALDEHAIVAIADPKGAITFVNDKFCAISQYSRGELLGQDHRIVNSGFHPPEFFRDLWRTIASGRVWRGDIQNRAKDGSTYWVDTTIVPILEGGKPSRYIAIHVDVTDRKCTESLLAESQQRTRLATEATGVGIWEWHVPSGRIRWDAQMFRIHGIPLTDEGLISYSVWAAAVHPEDLAQQEEQLRKTIRDRGPGARQFRIRRNDTGECRNIRAVEAVRVNALGQTEWVVGTNLDVTDQIRADEQIRFLMGEVNHRSKNLLGVVQSMALLSAKTGDPAAFATDLASRICGLSACQDLLMCNEWSGVDVGALVRAELAHLSDLIGGRLLLVGPPLRLCPKAAQGIGMALHELAINAAKYGALSDDKGQVRIDWSVAETGETPTFVMHWIEDGGPSVVAPTRKGFGERVIVAMAEQAVKGKVAIEYRAMGVSWELTSPARTTLETA</sequence>
<dbReference type="SUPFAM" id="SSF55785">
    <property type="entry name" value="PYP-like sensor domain (PAS domain)"/>
    <property type="match status" value="3"/>
</dbReference>
<dbReference type="Proteomes" id="UP000198418">
    <property type="component" value="Unassembled WGS sequence"/>
</dbReference>
<dbReference type="EC" id="2.7.13.3" evidence="2"/>
<evidence type="ECO:0000256" key="6">
    <source>
        <dbReference type="ARBA" id="ARBA00022606"/>
    </source>
</evidence>
<dbReference type="AlphaFoldDB" id="A0A212S6M3"/>
<evidence type="ECO:0000256" key="14">
    <source>
        <dbReference type="ARBA" id="ARBA00022991"/>
    </source>
</evidence>
<accession>A0A212S6M3</accession>
<evidence type="ECO:0000256" key="1">
    <source>
        <dbReference type="ARBA" id="ARBA00000085"/>
    </source>
</evidence>
<evidence type="ECO:0000259" key="18">
    <source>
        <dbReference type="PROSITE" id="PS50113"/>
    </source>
</evidence>
<evidence type="ECO:0000256" key="7">
    <source>
        <dbReference type="ARBA" id="ARBA00022630"/>
    </source>
</evidence>
<dbReference type="Pfam" id="PF08447">
    <property type="entry name" value="PAS_3"/>
    <property type="match status" value="1"/>
</dbReference>
<dbReference type="InterPro" id="IPR036890">
    <property type="entry name" value="HATPase_C_sf"/>
</dbReference>
<evidence type="ECO:0000256" key="11">
    <source>
        <dbReference type="ARBA" id="ARBA00022741"/>
    </source>
</evidence>
<keyword evidence="16" id="KW-0675">Receptor</keyword>
<dbReference type="PANTHER" id="PTHR41523:SF8">
    <property type="entry name" value="ETHYLENE RESPONSE SENSOR PROTEIN"/>
    <property type="match status" value="1"/>
</dbReference>
<keyword evidence="20" id="KW-1185">Reference proteome</keyword>
<dbReference type="PANTHER" id="PTHR41523">
    <property type="entry name" value="TWO-COMPONENT SYSTEM SENSOR PROTEIN"/>
    <property type="match status" value="1"/>
</dbReference>
<evidence type="ECO:0000256" key="10">
    <source>
        <dbReference type="ARBA" id="ARBA00022737"/>
    </source>
</evidence>
<evidence type="ECO:0000256" key="2">
    <source>
        <dbReference type="ARBA" id="ARBA00012438"/>
    </source>
</evidence>
<dbReference type="Pfam" id="PF00989">
    <property type="entry name" value="PAS"/>
    <property type="match status" value="1"/>
</dbReference>
<evidence type="ECO:0000313" key="20">
    <source>
        <dbReference type="Proteomes" id="UP000198418"/>
    </source>
</evidence>
<dbReference type="GO" id="GO:0006355">
    <property type="term" value="P:regulation of DNA-templated transcription"/>
    <property type="evidence" value="ECO:0007669"/>
    <property type="project" value="InterPro"/>
</dbReference>
<dbReference type="InterPro" id="IPR000700">
    <property type="entry name" value="PAS-assoc_C"/>
</dbReference>
<dbReference type="InterPro" id="IPR011102">
    <property type="entry name" value="Sig_transdc_His_kinase_HWE"/>
</dbReference>